<keyword evidence="4" id="KW-0732">Signal</keyword>
<dbReference type="InterPro" id="IPR009830">
    <property type="entry name" value="LppX/LprAFG"/>
</dbReference>
<reference evidence="5 6" key="1">
    <citation type="journal article" date="2019" name="Int. J. Syst. Evol. Microbiol.">
        <title>The Global Catalogue of Microorganisms (GCM) 10K type strain sequencing project: providing services to taxonomists for standard genome sequencing and annotation.</title>
        <authorList>
            <consortium name="The Broad Institute Genomics Platform"/>
            <consortium name="The Broad Institute Genome Sequencing Center for Infectious Disease"/>
            <person name="Wu L."/>
            <person name="Ma J."/>
        </authorList>
    </citation>
    <scope>NUCLEOTIDE SEQUENCE [LARGE SCALE GENOMIC DNA]</scope>
    <source>
        <strain evidence="5 6">JCM 13249</strain>
    </source>
</reference>
<dbReference type="InterPro" id="IPR029046">
    <property type="entry name" value="LolA/LolB/LppX"/>
</dbReference>
<comment type="similarity">
    <text evidence="2">Belongs to the LppX/LprAFG lipoprotein family.</text>
</comment>
<keyword evidence="3" id="KW-1003">Cell membrane</keyword>
<evidence type="ECO:0000256" key="3">
    <source>
        <dbReference type="ARBA" id="ARBA00022475"/>
    </source>
</evidence>
<dbReference type="CDD" id="cd16334">
    <property type="entry name" value="LppX-like"/>
    <property type="match status" value="1"/>
</dbReference>
<evidence type="ECO:0000256" key="2">
    <source>
        <dbReference type="ARBA" id="ARBA00009194"/>
    </source>
</evidence>
<gene>
    <name evidence="5" type="ORF">GCM10009681_31760</name>
</gene>
<dbReference type="Proteomes" id="UP001500655">
    <property type="component" value="Unassembled WGS sequence"/>
</dbReference>
<evidence type="ECO:0000313" key="6">
    <source>
        <dbReference type="Proteomes" id="UP001500655"/>
    </source>
</evidence>
<keyword evidence="6" id="KW-1185">Reference proteome</keyword>
<name>A0ABN2KLW3_9ACTN</name>
<keyword evidence="3" id="KW-0472">Membrane</keyword>
<dbReference type="EMBL" id="BAAALS010000014">
    <property type="protein sequence ID" value="GAA1758181.1"/>
    <property type="molecule type" value="Genomic_DNA"/>
</dbReference>
<accession>A0ABN2KLW3</accession>
<feature type="chain" id="PRO_5046021577" description="LppX_LprAFG lipoprotein" evidence="4">
    <location>
        <begin position="20"/>
        <end position="230"/>
    </location>
</feature>
<evidence type="ECO:0000256" key="4">
    <source>
        <dbReference type="SAM" id="SignalP"/>
    </source>
</evidence>
<organism evidence="5 6">
    <name type="scientific">Luedemannella helvata</name>
    <dbReference type="NCBI Taxonomy" id="349315"/>
    <lineage>
        <taxon>Bacteria</taxon>
        <taxon>Bacillati</taxon>
        <taxon>Actinomycetota</taxon>
        <taxon>Actinomycetes</taxon>
        <taxon>Micromonosporales</taxon>
        <taxon>Micromonosporaceae</taxon>
        <taxon>Luedemannella</taxon>
    </lineage>
</organism>
<evidence type="ECO:0000256" key="1">
    <source>
        <dbReference type="ARBA" id="ARBA00004196"/>
    </source>
</evidence>
<dbReference type="Gene3D" id="2.50.20.20">
    <property type="match status" value="1"/>
</dbReference>
<feature type="signal peptide" evidence="4">
    <location>
        <begin position="1"/>
        <end position="19"/>
    </location>
</feature>
<protein>
    <recommendedName>
        <fullName evidence="7">LppX_LprAFG lipoprotein</fullName>
    </recommendedName>
</protein>
<comment type="caution">
    <text evidence="5">The sequence shown here is derived from an EMBL/GenBank/DDBJ whole genome shotgun (WGS) entry which is preliminary data.</text>
</comment>
<sequence>MPRPRVLLTTVTALLAVLAAVGCGPKKEAPATSLPAGSELLTKASAKMKEVTDAHVVITVDGTLPDLPMKKADGVLTRAGDAKGTVQLEQFGLLVELSFVIVNKTAYLKGPTGGWATQPMSQLTGVFDPAAVLDPDRGVANVLATATNGATQGKETIYGKETYKVSAAFADAAMAQLLPGIGTGITGHVWLDTADSTLRKAAFVVPGTDKPATVTITVDQINSGATISAP</sequence>
<dbReference type="PROSITE" id="PS51257">
    <property type="entry name" value="PROKAR_LIPOPROTEIN"/>
    <property type="match status" value="1"/>
</dbReference>
<dbReference type="SUPFAM" id="SSF89392">
    <property type="entry name" value="Prokaryotic lipoproteins and lipoprotein localization factors"/>
    <property type="match status" value="1"/>
</dbReference>
<dbReference type="RefSeq" id="WP_344082238.1">
    <property type="nucleotide sequence ID" value="NZ_BAAALS010000014.1"/>
</dbReference>
<evidence type="ECO:0008006" key="7">
    <source>
        <dbReference type="Google" id="ProtNLM"/>
    </source>
</evidence>
<proteinExistence type="inferred from homology"/>
<dbReference type="Pfam" id="PF07161">
    <property type="entry name" value="LppX_LprAFG"/>
    <property type="match status" value="1"/>
</dbReference>
<comment type="subcellular location">
    <subcellularLocation>
        <location evidence="1">Cell envelope</location>
    </subcellularLocation>
</comment>
<evidence type="ECO:0000313" key="5">
    <source>
        <dbReference type="EMBL" id="GAA1758181.1"/>
    </source>
</evidence>